<dbReference type="AlphaFoldDB" id="A0A6C0FE51"/>
<dbReference type="Gene3D" id="3.40.250.10">
    <property type="entry name" value="Rhodanese-like domain"/>
    <property type="match status" value="1"/>
</dbReference>
<dbReference type="InterPro" id="IPR001763">
    <property type="entry name" value="Rhodanese-like_dom"/>
</dbReference>
<protein>
    <recommendedName>
        <fullName evidence="1">Rhodanese domain-containing protein</fullName>
    </recommendedName>
</protein>
<reference evidence="2" key="1">
    <citation type="journal article" date="2020" name="Nature">
        <title>Giant virus diversity and host interactions through global metagenomics.</title>
        <authorList>
            <person name="Schulz F."/>
            <person name="Roux S."/>
            <person name="Paez-Espino D."/>
            <person name="Jungbluth S."/>
            <person name="Walsh D.A."/>
            <person name="Denef V.J."/>
            <person name="McMahon K.D."/>
            <person name="Konstantinidis K.T."/>
            <person name="Eloe-Fadrosh E.A."/>
            <person name="Kyrpides N.C."/>
            <person name="Woyke T."/>
        </authorList>
    </citation>
    <scope>NUCLEOTIDE SEQUENCE</scope>
    <source>
        <strain evidence="2">GVMAG-S-ERX556106-38</strain>
    </source>
</reference>
<dbReference type="InterPro" id="IPR036873">
    <property type="entry name" value="Rhodanese-like_dom_sf"/>
</dbReference>
<evidence type="ECO:0000259" key="1">
    <source>
        <dbReference type="PROSITE" id="PS50206"/>
    </source>
</evidence>
<name>A0A6C0FE51_9ZZZZ</name>
<accession>A0A6C0FE51</accession>
<dbReference type="EMBL" id="MN738834">
    <property type="protein sequence ID" value="QHT38819.1"/>
    <property type="molecule type" value="Genomic_DNA"/>
</dbReference>
<organism evidence="2">
    <name type="scientific">viral metagenome</name>
    <dbReference type="NCBI Taxonomy" id="1070528"/>
    <lineage>
        <taxon>unclassified sequences</taxon>
        <taxon>metagenomes</taxon>
        <taxon>organismal metagenomes</taxon>
    </lineage>
</organism>
<feature type="domain" description="Rhodanese" evidence="1">
    <location>
        <begin position="64"/>
        <end position="108"/>
    </location>
</feature>
<proteinExistence type="predicted"/>
<dbReference type="SUPFAM" id="SSF52821">
    <property type="entry name" value="Rhodanese/Cell cycle control phosphatase"/>
    <property type="match status" value="1"/>
</dbReference>
<sequence>MGNIQTVHSVRKVSFEDIVDTVYKNKHAYLLINTLAITDQECLITHTTPAQMEESIVNQLISGNKEHPIIMYGKNTNDTSVLVKYEQLSKLGFTNIMVYPGGLFEWCLLQEIYGSEMFPTTSKVNDLYAYRPQKTLHMNLLTQY</sequence>
<dbReference type="PROSITE" id="PS50206">
    <property type="entry name" value="RHODANESE_3"/>
    <property type="match status" value="1"/>
</dbReference>
<dbReference type="Pfam" id="PF00581">
    <property type="entry name" value="Rhodanese"/>
    <property type="match status" value="1"/>
</dbReference>
<evidence type="ECO:0000313" key="2">
    <source>
        <dbReference type="EMBL" id="QHT38819.1"/>
    </source>
</evidence>